<evidence type="ECO:0000256" key="21">
    <source>
        <dbReference type="SAM" id="Phobius"/>
    </source>
</evidence>
<keyword evidence="24" id="KW-1185">Reference proteome</keyword>
<dbReference type="Gene3D" id="3.30.40.10">
    <property type="entry name" value="Zinc/RING finger domain, C3HC4 (zinc finger)"/>
    <property type="match status" value="1"/>
</dbReference>
<feature type="region of interest" description="Disordered" evidence="20">
    <location>
        <begin position="770"/>
        <end position="940"/>
    </location>
</feature>
<keyword evidence="10 19" id="KW-0863">Zinc-finger</keyword>
<feature type="region of interest" description="Disordered" evidence="20">
    <location>
        <begin position="548"/>
        <end position="568"/>
    </location>
</feature>
<comment type="subcellular location">
    <subcellularLocation>
        <location evidence="2">Mitochondrion outer membrane</location>
        <topology evidence="2">Single-pass membrane protein</topology>
    </subcellularLocation>
</comment>
<comment type="caution">
    <text evidence="23">The sequence shown here is derived from an EMBL/GenBank/DDBJ whole genome shotgun (WGS) entry which is preliminary data.</text>
</comment>
<dbReference type="InterPro" id="IPR033745">
    <property type="entry name" value="Fis1_cytosol"/>
</dbReference>
<comment type="similarity">
    <text evidence="3">Belongs to the FIS1 family.</text>
</comment>
<dbReference type="PANTHER" id="PTHR13247:SF0">
    <property type="entry name" value="MITOCHONDRIAL FISSION 1 PROTEIN"/>
    <property type="match status" value="1"/>
</dbReference>
<feature type="region of interest" description="Disordered" evidence="20">
    <location>
        <begin position="611"/>
        <end position="644"/>
    </location>
</feature>
<keyword evidence="13" id="KW-0802">TPR repeat</keyword>
<dbReference type="GO" id="GO:0016567">
    <property type="term" value="P:protein ubiquitination"/>
    <property type="evidence" value="ECO:0007669"/>
    <property type="project" value="UniProtKB-ARBA"/>
</dbReference>
<keyword evidence="11" id="KW-0833">Ubl conjugation pathway</keyword>
<dbReference type="EMBL" id="CAJVRL010000060">
    <property type="protein sequence ID" value="CAG8955129.1"/>
    <property type="molecule type" value="Genomic_DNA"/>
</dbReference>
<dbReference type="Pfam" id="PF14853">
    <property type="entry name" value="Fis1_TPR_C"/>
    <property type="match status" value="1"/>
</dbReference>
<evidence type="ECO:0000256" key="8">
    <source>
        <dbReference type="ARBA" id="ARBA00022723"/>
    </source>
</evidence>
<proteinExistence type="inferred from homology"/>
<evidence type="ECO:0000313" key="24">
    <source>
        <dbReference type="Proteomes" id="UP000696280"/>
    </source>
</evidence>
<accession>A0A9N9PIY6</accession>
<organism evidence="23 24">
    <name type="scientific">Hymenoscyphus fraxineus</name>
    <dbReference type="NCBI Taxonomy" id="746836"/>
    <lineage>
        <taxon>Eukaryota</taxon>
        <taxon>Fungi</taxon>
        <taxon>Dikarya</taxon>
        <taxon>Ascomycota</taxon>
        <taxon>Pezizomycotina</taxon>
        <taxon>Leotiomycetes</taxon>
        <taxon>Helotiales</taxon>
        <taxon>Helotiaceae</taxon>
        <taxon>Hymenoscyphus</taxon>
    </lineage>
</organism>
<dbReference type="GO" id="GO:0061630">
    <property type="term" value="F:ubiquitin protein ligase activity"/>
    <property type="evidence" value="ECO:0007669"/>
    <property type="project" value="UniProtKB-EC"/>
</dbReference>
<evidence type="ECO:0000256" key="7">
    <source>
        <dbReference type="ARBA" id="ARBA00022692"/>
    </source>
</evidence>
<dbReference type="InterPro" id="IPR001841">
    <property type="entry name" value="Znf_RING"/>
</dbReference>
<evidence type="ECO:0000256" key="10">
    <source>
        <dbReference type="ARBA" id="ARBA00022771"/>
    </source>
</evidence>
<evidence type="ECO:0000256" key="19">
    <source>
        <dbReference type="PROSITE-ProRule" id="PRU00175"/>
    </source>
</evidence>
<dbReference type="InterPro" id="IPR028058">
    <property type="entry name" value="Fis1_TPR_N"/>
</dbReference>
<keyword evidence="15 21" id="KW-1133">Transmembrane helix</keyword>
<dbReference type="SMART" id="SM00184">
    <property type="entry name" value="RING"/>
    <property type="match status" value="1"/>
</dbReference>
<dbReference type="GO" id="GO:0005741">
    <property type="term" value="C:mitochondrial outer membrane"/>
    <property type="evidence" value="ECO:0007669"/>
    <property type="project" value="UniProtKB-SubCell"/>
</dbReference>
<keyword evidence="9" id="KW-0677">Repeat</keyword>
<keyword evidence="17 21" id="KW-0472">Membrane</keyword>
<evidence type="ECO:0000256" key="4">
    <source>
        <dbReference type="ARBA" id="ARBA00012483"/>
    </source>
</evidence>
<keyword evidence="14" id="KW-0862">Zinc</keyword>
<evidence type="ECO:0000256" key="13">
    <source>
        <dbReference type="ARBA" id="ARBA00022803"/>
    </source>
</evidence>
<evidence type="ECO:0000256" key="3">
    <source>
        <dbReference type="ARBA" id="ARBA00008937"/>
    </source>
</evidence>
<evidence type="ECO:0000256" key="16">
    <source>
        <dbReference type="ARBA" id="ARBA00023128"/>
    </source>
</evidence>
<name>A0A9N9PIY6_9HELO</name>
<keyword evidence="7 21" id="KW-0812">Transmembrane</keyword>
<feature type="compositionally biased region" description="Basic and acidic residues" evidence="20">
    <location>
        <begin position="616"/>
        <end position="632"/>
    </location>
</feature>
<evidence type="ECO:0000256" key="20">
    <source>
        <dbReference type="SAM" id="MobiDB-lite"/>
    </source>
</evidence>
<sequence>MGSLPYAADAESPLKPAELQVLRSQYEKEGVHVGVQTKFNFAWGLIKSNARNDQQEGVRLLSDIFRTSPERRRECLYYLALGNYKLGNYAESRRYNDLLLDKEPANLQAESLRSLIDDKVAKEGLMGVAILSGVAIAAGVVGGLIFKGMGAKKRVLPVHLHATCTAFRHTEYTYSYQCTGNSKPEHAVTHKAKLRRHHALLSRVLHRTPSYNHSVVSISVSGVFKQLSRRVYLIPYQIPLILTFIVITTPITSITPIKLRLRPPLTATTVQVNHEAEAENRSAWFASISGPARPFTRVSPSSKIVPVQATLFKTAFRLLRDTGLAVSLGLTALAAYNGLQGAMADSRYGRGGGGRLNAREREVVFCHQCHSEWYFEDHRLVCPTCEGEVTEIITPDNDPRPESRPPNIPPDIRGLHNHNPWEESNSDPEEADIEESITHSPRGGILFTQTVRHTGPNITRITRRQSIPHNHENNPNPNDPAAIMSGFQSILTSILAPSNLEPGQVGRSGRETLFPGDPFGGGTNFQSYNGQTPNGQRFVGSRITFASGLRPRDVNGPQPGGPPIDELSSYDPPLFSRLPSIPPSGGYYVVISRRDSPDEPTRLLASMFAPMGGANAHDHDQHEHAHDPNDPNHHHHGFEAGNGLPQGLRGLFQAMLNPANARSGDAVYSQEALDQIISTLMEQHPTSTAPGPAPPDAIAALPKKKLDEKMLGPEGKADCPVCMDDVHLGDEVVSLPCSHWFHETCAAAWLGEHNTCPICRKGIDRVDEATTSHGRRASASNQSFGTGQRTHRMSFGARERLSRSNTTGGRSETERRNQEARLDAIRNAGRLTPTQESLTDPAPRPSWSRRSSNFSLLSASEQRTREEHARIPLFPRPRYHRHDTGNSRSSRDSEQRAQRRSSGQASPRGSESRSEAGTGGASGPLSWIRNQLRGSGDRRR</sequence>
<dbReference type="GO" id="GO:0000266">
    <property type="term" value="P:mitochondrial fission"/>
    <property type="evidence" value="ECO:0007669"/>
    <property type="project" value="InterPro"/>
</dbReference>
<dbReference type="Pfam" id="PF14852">
    <property type="entry name" value="Fis1_TPR_N"/>
    <property type="match status" value="1"/>
</dbReference>
<keyword evidence="8" id="KW-0479">Metal-binding</keyword>
<dbReference type="GO" id="GO:0000422">
    <property type="term" value="P:autophagy of mitochondrion"/>
    <property type="evidence" value="ECO:0007669"/>
    <property type="project" value="TreeGrafter"/>
</dbReference>
<evidence type="ECO:0000256" key="1">
    <source>
        <dbReference type="ARBA" id="ARBA00000900"/>
    </source>
</evidence>
<feature type="transmembrane region" description="Helical" evidence="21">
    <location>
        <begin position="124"/>
        <end position="146"/>
    </location>
</feature>
<gene>
    <name evidence="23" type="ORF">HYFRA_00007144</name>
</gene>
<dbReference type="InterPro" id="IPR016543">
    <property type="entry name" value="Fis1"/>
</dbReference>
<dbReference type="InterPro" id="IPR028061">
    <property type="entry name" value="Fis1_TPR_C"/>
</dbReference>
<evidence type="ECO:0000256" key="2">
    <source>
        <dbReference type="ARBA" id="ARBA00004572"/>
    </source>
</evidence>
<feature type="compositionally biased region" description="Low complexity" evidence="20">
    <location>
        <begin position="845"/>
        <end position="860"/>
    </location>
</feature>
<dbReference type="CDD" id="cd12212">
    <property type="entry name" value="Fis1"/>
    <property type="match status" value="1"/>
</dbReference>
<dbReference type="GO" id="GO:0008270">
    <property type="term" value="F:zinc ion binding"/>
    <property type="evidence" value="ECO:0007669"/>
    <property type="project" value="UniProtKB-KW"/>
</dbReference>
<dbReference type="InterPro" id="IPR013083">
    <property type="entry name" value="Znf_RING/FYVE/PHD"/>
</dbReference>
<dbReference type="Pfam" id="PF13639">
    <property type="entry name" value="zf-RING_2"/>
    <property type="match status" value="1"/>
</dbReference>
<feature type="compositionally biased region" description="Acidic residues" evidence="20">
    <location>
        <begin position="424"/>
        <end position="434"/>
    </location>
</feature>
<evidence type="ECO:0000256" key="15">
    <source>
        <dbReference type="ARBA" id="ARBA00022989"/>
    </source>
</evidence>
<comment type="catalytic activity">
    <reaction evidence="1">
        <text>S-ubiquitinyl-[E2 ubiquitin-conjugating enzyme]-L-cysteine + [acceptor protein]-L-lysine = [E2 ubiquitin-conjugating enzyme]-L-cysteine + N(6)-ubiquitinyl-[acceptor protein]-L-lysine.</text>
        <dbReference type="EC" id="2.3.2.27"/>
    </reaction>
</comment>
<dbReference type="PROSITE" id="PS50089">
    <property type="entry name" value="ZF_RING_2"/>
    <property type="match status" value="1"/>
</dbReference>
<evidence type="ECO:0000256" key="12">
    <source>
        <dbReference type="ARBA" id="ARBA00022787"/>
    </source>
</evidence>
<reference evidence="23" key="1">
    <citation type="submission" date="2021-07" db="EMBL/GenBank/DDBJ databases">
        <authorList>
            <person name="Durling M."/>
        </authorList>
    </citation>
    <scope>NUCLEOTIDE SEQUENCE</scope>
</reference>
<protein>
    <recommendedName>
        <fullName evidence="5">Mitochondrial fission 1 protein</fullName>
        <ecNumber evidence="4">2.3.2.27</ecNumber>
    </recommendedName>
</protein>
<evidence type="ECO:0000259" key="22">
    <source>
        <dbReference type="PROSITE" id="PS50089"/>
    </source>
</evidence>
<evidence type="ECO:0000256" key="18">
    <source>
        <dbReference type="ARBA" id="ARBA00025016"/>
    </source>
</evidence>
<dbReference type="FunFam" id="1.25.40.10:FF:000179">
    <property type="entry name" value="Mitochondrial fission 1 protein"/>
    <property type="match status" value="1"/>
</dbReference>
<dbReference type="GO" id="GO:0016559">
    <property type="term" value="P:peroxisome fission"/>
    <property type="evidence" value="ECO:0007669"/>
    <property type="project" value="TreeGrafter"/>
</dbReference>
<comment type="function">
    <text evidence="18">Has a role in mitochondrial fission. Has a role in outer membrane fission but not matrix separation.</text>
</comment>
<dbReference type="Proteomes" id="UP000696280">
    <property type="component" value="Unassembled WGS sequence"/>
</dbReference>
<evidence type="ECO:0000256" key="9">
    <source>
        <dbReference type="ARBA" id="ARBA00022737"/>
    </source>
</evidence>
<feature type="compositionally biased region" description="Basic and acidic residues" evidence="20">
    <location>
        <begin position="882"/>
        <end position="897"/>
    </location>
</feature>
<evidence type="ECO:0000256" key="6">
    <source>
        <dbReference type="ARBA" id="ARBA00022679"/>
    </source>
</evidence>
<feature type="compositionally biased region" description="Basic and acidic residues" evidence="20">
    <location>
        <begin position="811"/>
        <end position="824"/>
    </location>
</feature>
<dbReference type="OrthoDB" id="8062037at2759"/>
<dbReference type="FunFam" id="3.30.40.10:FF:000127">
    <property type="entry name" value="E3 ubiquitin-protein ligase RNF181"/>
    <property type="match status" value="1"/>
</dbReference>
<feature type="region of interest" description="Disordered" evidence="20">
    <location>
        <begin position="392"/>
        <end position="434"/>
    </location>
</feature>
<feature type="domain" description="RING-type" evidence="22">
    <location>
        <begin position="719"/>
        <end position="760"/>
    </location>
</feature>
<dbReference type="AlphaFoldDB" id="A0A9N9PIY6"/>
<dbReference type="Gene3D" id="1.25.40.10">
    <property type="entry name" value="Tetratricopeptide repeat domain"/>
    <property type="match status" value="1"/>
</dbReference>
<evidence type="ECO:0000256" key="11">
    <source>
        <dbReference type="ARBA" id="ARBA00022786"/>
    </source>
</evidence>
<keyword evidence="6" id="KW-0808">Transferase</keyword>
<dbReference type="PANTHER" id="PTHR13247">
    <property type="entry name" value="TETRATRICOPEPTIDE REPEAT PROTEIN 11 TPR REPEAT PROTEIN 11"/>
    <property type="match status" value="1"/>
</dbReference>
<dbReference type="EC" id="2.3.2.27" evidence="4"/>
<feature type="compositionally biased region" description="Polar residues" evidence="20">
    <location>
        <begin position="900"/>
        <end position="909"/>
    </location>
</feature>
<evidence type="ECO:0000256" key="14">
    <source>
        <dbReference type="ARBA" id="ARBA00022833"/>
    </source>
</evidence>
<evidence type="ECO:0000256" key="17">
    <source>
        <dbReference type="ARBA" id="ARBA00023136"/>
    </source>
</evidence>
<feature type="compositionally biased region" description="Polar residues" evidence="20">
    <location>
        <begin position="778"/>
        <end position="788"/>
    </location>
</feature>
<dbReference type="SUPFAM" id="SSF48452">
    <property type="entry name" value="TPR-like"/>
    <property type="match status" value="1"/>
</dbReference>
<keyword evidence="16" id="KW-0496">Mitochondrion</keyword>
<evidence type="ECO:0000313" key="23">
    <source>
        <dbReference type="EMBL" id="CAG8955129.1"/>
    </source>
</evidence>
<dbReference type="InterPro" id="IPR011990">
    <property type="entry name" value="TPR-like_helical_dom_sf"/>
</dbReference>
<evidence type="ECO:0000256" key="5">
    <source>
        <dbReference type="ARBA" id="ARBA00014314"/>
    </source>
</evidence>
<dbReference type="SUPFAM" id="SSF57850">
    <property type="entry name" value="RING/U-box"/>
    <property type="match status" value="1"/>
</dbReference>
<feature type="transmembrane region" description="Helical" evidence="21">
    <location>
        <begin position="231"/>
        <end position="251"/>
    </location>
</feature>
<keyword evidence="12" id="KW-1000">Mitochondrion outer membrane</keyword>
<dbReference type="GO" id="GO:0005778">
    <property type="term" value="C:peroxisomal membrane"/>
    <property type="evidence" value="ECO:0007669"/>
    <property type="project" value="TreeGrafter"/>
</dbReference>